<feature type="domain" description="Putative E3 ubiquitin-protein ligase LIN ARM-like" evidence="3">
    <location>
        <begin position="648"/>
        <end position="1018"/>
    </location>
</feature>
<reference evidence="5" key="1">
    <citation type="submission" date="2017-07" db="EMBL/GenBank/DDBJ databases">
        <title>Taro Niue Genome Assembly and Annotation.</title>
        <authorList>
            <person name="Atibalentja N."/>
            <person name="Keating K."/>
            <person name="Fields C.J."/>
        </authorList>
    </citation>
    <scope>NUCLEOTIDE SEQUENCE</scope>
    <source>
        <strain evidence="5">Niue_2</strain>
        <tissue evidence="5">Leaf</tissue>
    </source>
</reference>
<dbReference type="EMBL" id="NMUH01005474">
    <property type="protein sequence ID" value="MQM12847.1"/>
    <property type="molecule type" value="Genomic_DNA"/>
</dbReference>
<feature type="domain" description="Putative E3 ubiquitin-protein ligase LIN ARM repeats" evidence="4">
    <location>
        <begin position="488"/>
        <end position="647"/>
    </location>
</feature>
<feature type="compositionally biased region" description="Polar residues" evidence="1">
    <location>
        <begin position="92"/>
        <end position="102"/>
    </location>
</feature>
<dbReference type="AlphaFoldDB" id="A0A843WXD4"/>
<dbReference type="Pfam" id="PF23654">
    <property type="entry name" value="ARM_LIN_2nd"/>
    <property type="match status" value="1"/>
</dbReference>
<dbReference type="InterPro" id="IPR011989">
    <property type="entry name" value="ARM-like"/>
</dbReference>
<sequence length="1031" mass="113771">MSSLHDLLAQEGFRRRKPHRQAKPMDSHNRYQPDEAGPAVAAAVSLCRDRRSVDLSRSRRWSDRQSCNNGSSSFSSKRSSSNSAAKSNQRSKGLTTTDQSSWQEDEPAAARAVVSILAGYVGRFYKDAAFRREMREKCSACLAGRGKGGAEHALLVNLEMGMESIERVAEEGGGRHRGHHHSGGSKGSKIRSLRNSITLLSIVASLNSPDSRNSHTCGVPNSHLSACAQLYLSIVYKMERDDRAAARHLLQAFCDAPRLARRSLLPDLWEHFFLPHLLHLQVWYNGEMEVATSELDAGEERKQRMKVLNRVYHDQIDMGTAQFALYYKEWLKVGRAAAPVIPLVSLPSVPNYGEVSGRRSVPLSPCAANRTLYQAVFGPSCDRDGDDAGDTASLENVVDAEREGGTEEGSCKHGNSAHRDMGVRQRLSQTSKENPAAESASTPRKSYSFRLFSCRSDPKKGAICPTQIPRAATPEIPKEAEADPSSPNLGHAVNLISSADSLAECEFAIRVISKAWLDSHGDPSVEAAISTAPVIEGLLEVSFASKDEETLEMTICILAELVARGEVNRQVVLNADPQLEIFLRLLGIRGLFLKAAVLLYLLKPRAKQMLSAEWVPLVLQILEHGDQKQTLFTVQCRAKSAAFYFLDQLLTGFDVDRNVENAKQVVFMGGLRLLIRRLETGDARERKNAASLLTACVRADGSCRAYLATNIRKASILELLVGNQLKSNGCALSLLVELVKLSRRSQISMFLNGLKSEGCLNTMHVLLVYLQQAPAEQRPLVAAILLQLDLLSTHQAIMLQGDNLQYSVYREEGIDALVTAMDCSSSKKVQEHCSKALSILGGRFSSTGEATTEAWLLKRAGFDDNPSYAFRSKETRADRIARMDEEEVEAEDWQRRLAIILLNRGNKRFLTSLSNCIADGIPSLARLCLVTVAWMSIALASLPSNSSVWPLASPVLMPKLLDCLNYDRAIEERVLASFSLFNFSKNPECRSKLLPLDKQCGTLLHDLAHVTWTAREIILSDTDDPLSFIKL</sequence>
<feature type="compositionally biased region" description="Polar residues" evidence="1">
    <location>
        <begin position="426"/>
        <end position="444"/>
    </location>
</feature>
<evidence type="ECO:0008006" key="7">
    <source>
        <dbReference type="Google" id="ProtNLM"/>
    </source>
</evidence>
<gene>
    <name evidence="5" type="ORF">Taro_045765</name>
</gene>
<feature type="compositionally biased region" description="Basic and acidic residues" evidence="1">
    <location>
        <begin position="23"/>
        <end position="33"/>
    </location>
</feature>
<dbReference type="InterPro" id="IPR056514">
    <property type="entry name" value="ARM_LIN_2nd"/>
</dbReference>
<feature type="compositionally biased region" description="Low complexity" evidence="1">
    <location>
        <begin position="64"/>
        <end position="91"/>
    </location>
</feature>
<evidence type="ECO:0000313" key="6">
    <source>
        <dbReference type="Proteomes" id="UP000652761"/>
    </source>
</evidence>
<dbReference type="PANTHER" id="PTHR35549:SF3">
    <property type="entry name" value="E3 UBIQUITIN-PROTEIN LIGASE LIN"/>
    <property type="match status" value="1"/>
</dbReference>
<evidence type="ECO:0000259" key="4">
    <source>
        <dbReference type="Pfam" id="PF23654"/>
    </source>
</evidence>
<keyword evidence="6" id="KW-1185">Reference proteome</keyword>
<accession>A0A843WXD4</accession>
<organism evidence="5 6">
    <name type="scientific">Colocasia esculenta</name>
    <name type="common">Wild taro</name>
    <name type="synonym">Arum esculentum</name>
    <dbReference type="NCBI Taxonomy" id="4460"/>
    <lineage>
        <taxon>Eukaryota</taxon>
        <taxon>Viridiplantae</taxon>
        <taxon>Streptophyta</taxon>
        <taxon>Embryophyta</taxon>
        <taxon>Tracheophyta</taxon>
        <taxon>Spermatophyta</taxon>
        <taxon>Magnoliopsida</taxon>
        <taxon>Liliopsida</taxon>
        <taxon>Araceae</taxon>
        <taxon>Aroideae</taxon>
        <taxon>Colocasieae</taxon>
        <taxon>Colocasia</taxon>
    </lineage>
</organism>
<dbReference type="Gene3D" id="1.25.10.10">
    <property type="entry name" value="Leucine-rich Repeat Variant"/>
    <property type="match status" value="1"/>
</dbReference>
<proteinExistence type="predicted"/>
<dbReference type="Proteomes" id="UP000652761">
    <property type="component" value="Unassembled WGS sequence"/>
</dbReference>
<feature type="region of interest" description="Disordered" evidence="1">
    <location>
        <begin position="400"/>
        <end position="444"/>
    </location>
</feature>
<protein>
    <recommendedName>
        <fullName evidence="7">E3 ubiquitin-protein ligase LIN-1</fullName>
    </recommendedName>
</protein>
<evidence type="ECO:0000259" key="3">
    <source>
        <dbReference type="Pfam" id="PF23628"/>
    </source>
</evidence>
<feature type="compositionally biased region" description="Basic and acidic residues" evidence="1">
    <location>
        <begin position="400"/>
        <end position="423"/>
    </location>
</feature>
<dbReference type="Pfam" id="PF23568">
    <property type="entry name" value="ARM_LIN"/>
    <property type="match status" value="1"/>
</dbReference>
<dbReference type="PANTHER" id="PTHR35549">
    <property type="entry name" value="OS04G0584500 PROTEIN"/>
    <property type="match status" value="1"/>
</dbReference>
<dbReference type="SUPFAM" id="SSF48371">
    <property type="entry name" value="ARM repeat"/>
    <property type="match status" value="1"/>
</dbReference>
<evidence type="ECO:0000313" key="5">
    <source>
        <dbReference type="EMBL" id="MQM12847.1"/>
    </source>
</evidence>
<evidence type="ECO:0000259" key="2">
    <source>
        <dbReference type="Pfam" id="PF23568"/>
    </source>
</evidence>
<name>A0A843WXD4_COLES</name>
<comment type="caution">
    <text evidence="5">The sequence shown here is derived from an EMBL/GenBank/DDBJ whole genome shotgun (WGS) entry which is preliminary data.</text>
</comment>
<dbReference type="InterPro" id="IPR056512">
    <property type="entry name" value="LIN_N"/>
</dbReference>
<evidence type="ECO:0000256" key="1">
    <source>
        <dbReference type="SAM" id="MobiDB-lite"/>
    </source>
</evidence>
<dbReference type="Pfam" id="PF23628">
    <property type="entry name" value="ARM_LIN_C"/>
    <property type="match status" value="1"/>
</dbReference>
<feature type="domain" description="Putative E3 ubiquitin-protein ligase LIN N-terminal" evidence="2">
    <location>
        <begin position="109"/>
        <end position="348"/>
    </location>
</feature>
<dbReference type="InterPro" id="IPR016024">
    <property type="entry name" value="ARM-type_fold"/>
</dbReference>
<dbReference type="OrthoDB" id="635642at2759"/>
<feature type="region of interest" description="Disordered" evidence="1">
    <location>
        <begin position="1"/>
        <end position="106"/>
    </location>
</feature>
<feature type="compositionally biased region" description="Basic and acidic residues" evidence="1">
    <location>
        <begin position="47"/>
        <end position="63"/>
    </location>
</feature>
<dbReference type="InterPro" id="IPR055566">
    <property type="entry name" value="ARM_LIN"/>
</dbReference>